<evidence type="ECO:0000313" key="9">
    <source>
        <dbReference type="EMBL" id="KAK9795202.1"/>
    </source>
</evidence>
<evidence type="ECO:0000259" key="8">
    <source>
        <dbReference type="Pfam" id="PF10513"/>
    </source>
</evidence>
<evidence type="ECO:0000256" key="3">
    <source>
        <dbReference type="ARBA" id="ARBA00023015"/>
    </source>
</evidence>
<dbReference type="EMBL" id="JALJOQ010000131">
    <property type="protein sequence ID" value="KAK9795202.1"/>
    <property type="molecule type" value="Genomic_DNA"/>
</dbReference>
<accession>A0AAW1NQE5</accession>
<feature type="region of interest" description="Disordered" evidence="7">
    <location>
        <begin position="434"/>
        <end position="512"/>
    </location>
</feature>
<feature type="domain" description="Enhancer of polycomb-like N-terminal" evidence="8">
    <location>
        <begin position="40"/>
        <end position="141"/>
    </location>
</feature>
<dbReference type="GO" id="GO:0005634">
    <property type="term" value="C:nucleus"/>
    <property type="evidence" value="ECO:0007669"/>
    <property type="project" value="UniProtKB-SubCell"/>
</dbReference>
<dbReference type="GO" id="GO:0006357">
    <property type="term" value="P:regulation of transcription by RNA polymerase II"/>
    <property type="evidence" value="ECO:0007669"/>
    <property type="project" value="InterPro"/>
</dbReference>
<feature type="compositionally biased region" description="Gly residues" evidence="7">
    <location>
        <begin position="481"/>
        <end position="492"/>
    </location>
</feature>
<comment type="subcellular location">
    <subcellularLocation>
        <location evidence="1 6">Nucleus</location>
    </subcellularLocation>
</comment>
<evidence type="ECO:0000256" key="5">
    <source>
        <dbReference type="ARBA" id="ARBA00023242"/>
    </source>
</evidence>
<evidence type="ECO:0000256" key="7">
    <source>
        <dbReference type="SAM" id="MobiDB-lite"/>
    </source>
</evidence>
<comment type="caution">
    <text evidence="9">The sequence shown here is derived from an EMBL/GenBank/DDBJ whole genome shotgun (WGS) entry which is preliminary data.</text>
</comment>
<feature type="region of interest" description="Disordered" evidence="7">
    <location>
        <begin position="353"/>
        <end position="379"/>
    </location>
</feature>
<keyword evidence="5 6" id="KW-0539">Nucleus</keyword>
<evidence type="ECO:0000256" key="4">
    <source>
        <dbReference type="ARBA" id="ARBA00023163"/>
    </source>
</evidence>
<reference evidence="9 10" key="1">
    <citation type="journal article" date="2024" name="Nat. Commun.">
        <title>Phylogenomics reveals the evolutionary origins of lichenization in chlorophyte algae.</title>
        <authorList>
            <person name="Puginier C."/>
            <person name="Libourel C."/>
            <person name="Otte J."/>
            <person name="Skaloud P."/>
            <person name="Haon M."/>
            <person name="Grisel S."/>
            <person name="Petersen M."/>
            <person name="Berrin J.G."/>
            <person name="Delaux P.M."/>
            <person name="Dal Grande F."/>
            <person name="Keller J."/>
        </authorList>
    </citation>
    <scope>NUCLEOTIDE SEQUENCE [LARGE SCALE GENOMIC DNA]</scope>
    <source>
        <strain evidence="9 10">SAG 2036</strain>
    </source>
</reference>
<dbReference type="PANTHER" id="PTHR14898">
    <property type="entry name" value="ENHANCER OF POLYCOMB"/>
    <property type="match status" value="1"/>
</dbReference>
<name>A0AAW1NQE5_9CHLO</name>
<keyword evidence="4 6" id="KW-0804">Transcription</keyword>
<feature type="compositionally biased region" description="Low complexity" evidence="7">
    <location>
        <begin position="499"/>
        <end position="512"/>
    </location>
</feature>
<dbReference type="InterPro" id="IPR024943">
    <property type="entry name" value="Enhancer_polycomb"/>
</dbReference>
<protein>
    <recommendedName>
        <fullName evidence="6">Enhancer of polycomb-like protein</fullName>
    </recommendedName>
</protein>
<dbReference type="GO" id="GO:0035267">
    <property type="term" value="C:NuA4 histone acetyltransferase complex"/>
    <property type="evidence" value="ECO:0007669"/>
    <property type="project" value="InterPro"/>
</dbReference>
<evidence type="ECO:0000256" key="1">
    <source>
        <dbReference type="ARBA" id="ARBA00004123"/>
    </source>
</evidence>
<evidence type="ECO:0000256" key="2">
    <source>
        <dbReference type="ARBA" id="ARBA00008035"/>
    </source>
</evidence>
<comment type="similarity">
    <text evidence="2 6">Belongs to the enhancer of polycomb family.</text>
</comment>
<sequence length="615" mass="66903">MATRTTRMRPLDNNKPLDIIRIVDDLDAKSNDEGGLGGRELEQTIEALDKKKDEDKARKQQSTDIPIPTVAIVGSYMRDYMPSFQEPSTYIRGRGALGYLDEKFIEYDLDAADKAWLEANINKGQNRLPPRRFEMLLWRLELANAAATERTLSAAGASSTERNSAAAVAAVDHMPKLEAIQAVQAAHPVRDVTAHAVYSYWRSKRMATKKPLLRRLQAPTSASDSNPMLVFRPREKIHRPQTRRRRENNEDSVDKLKAIRANLAATRDMCEAITRREQRKLNLLFNEIDEQQLHLKLRHEPSSTTDAVMAEYMAAAKAKPPHRPIGFEGGPSAALRVPATATSFNAAAELRRLQKKRKRDTRRPDAMAIQQLGPPPLPQDPDMLFAALPDASRLPQGEILLPAGVDKRRVRARIGRGGRLMFDRADALTLEPLYEPATETPNGNNNNSNGGDGNEKIPKRPTDVVKPLWKLPNPYAPAKGGNQGGNQGGANQGGKTANERGGSAEQSAAAGAVEATQSHAAVKPIGTVSAAKAADALGRAAALQGATAARQTPQQAQMRLRDAHVSSLPVNVRAARDAIGSLLTKSGSQIRPNALPALTSQQQHAASGKPQCAVS</sequence>
<proteinExistence type="inferred from homology"/>
<organism evidence="9 10">
    <name type="scientific">Symbiochloris irregularis</name>
    <dbReference type="NCBI Taxonomy" id="706552"/>
    <lineage>
        <taxon>Eukaryota</taxon>
        <taxon>Viridiplantae</taxon>
        <taxon>Chlorophyta</taxon>
        <taxon>core chlorophytes</taxon>
        <taxon>Trebouxiophyceae</taxon>
        <taxon>Trebouxiales</taxon>
        <taxon>Trebouxiaceae</taxon>
        <taxon>Symbiochloris</taxon>
    </lineage>
</organism>
<feature type="compositionally biased region" description="Basic and acidic residues" evidence="7">
    <location>
        <begin position="453"/>
        <end position="463"/>
    </location>
</feature>
<feature type="region of interest" description="Disordered" evidence="7">
    <location>
        <begin position="593"/>
        <end position="615"/>
    </location>
</feature>
<keyword evidence="3 6" id="KW-0805">Transcription regulation</keyword>
<evidence type="ECO:0000313" key="10">
    <source>
        <dbReference type="Proteomes" id="UP001465755"/>
    </source>
</evidence>
<dbReference type="Pfam" id="PF10513">
    <property type="entry name" value="EPL1"/>
    <property type="match status" value="1"/>
</dbReference>
<gene>
    <name evidence="9" type="ORF">WJX73_007747</name>
</gene>
<keyword evidence="10" id="KW-1185">Reference proteome</keyword>
<dbReference type="AlphaFoldDB" id="A0AAW1NQE5"/>
<dbReference type="InterPro" id="IPR019542">
    <property type="entry name" value="Enhancer_polycomb-like_N"/>
</dbReference>
<evidence type="ECO:0000256" key="6">
    <source>
        <dbReference type="RuleBase" id="RU361124"/>
    </source>
</evidence>
<dbReference type="Proteomes" id="UP001465755">
    <property type="component" value="Unassembled WGS sequence"/>
</dbReference>